<accession>A0A3N0DU23</accession>
<proteinExistence type="predicted"/>
<reference evidence="1 2" key="1">
    <citation type="submission" date="2018-11" db="EMBL/GenBank/DDBJ databases">
        <authorList>
            <person name="Li F."/>
        </authorList>
    </citation>
    <scope>NUCLEOTIDE SEQUENCE [LARGE SCALE GENOMIC DNA]</scope>
    <source>
        <strain evidence="1 2">KIS18-7</strain>
    </source>
</reference>
<dbReference type="InterPro" id="IPR019587">
    <property type="entry name" value="Polyketide_cyclase/dehydratase"/>
</dbReference>
<sequence>MPRRPMTVTDSVDVSASPEAIWTQVADPANMPRWSPENTGAPDGAGRILATGDVFTGRNKRGPARWITRCTVTASEPGQVFSFDVQAIGVRAPWLRGKIANWTYTFEPVGSGTRVTETWTDHRSWWPDWFAAGFDKVATGSRFYKFQVGNIGRTLKNLKADFEA</sequence>
<dbReference type="OrthoDB" id="4618973at2"/>
<dbReference type="EMBL" id="RJSG01000002">
    <property type="protein sequence ID" value="RNL79129.1"/>
    <property type="molecule type" value="Genomic_DNA"/>
</dbReference>
<dbReference type="Gene3D" id="3.30.530.20">
    <property type="match status" value="1"/>
</dbReference>
<dbReference type="AlphaFoldDB" id="A0A3N0DU23"/>
<dbReference type="Proteomes" id="UP000277094">
    <property type="component" value="Unassembled WGS sequence"/>
</dbReference>
<dbReference type="RefSeq" id="WP_123233631.1">
    <property type="nucleotide sequence ID" value="NZ_RJSG01000002.1"/>
</dbReference>
<dbReference type="SUPFAM" id="SSF55961">
    <property type="entry name" value="Bet v1-like"/>
    <property type="match status" value="1"/>
</dbReference>
<name>A0A3N0DU23_9ACTN</name>
<dbReference type="InterPro" id="IPR023393">
    <property type="entry name" value="START-like_dom_sf"/>
</dbReference>
<evidence type="ECO:0000313" key="2">
    <source>
        <dbReference type="Proteomes" id="UP000277094"/>
    </source>
</evidence>
<evidence type="ECO:0000313" key="1">
    <source>
        <dbReference type="EMBL" id="RNL79129.1"/>
    </source>
</evidence>
<keyword evidence="2" id="KW-1185">Reference proteome</keyword>
<dbReference type="CDD" id="cd07812">
    <property type="entry name" value="SRPBCC"/>
    <property type="match status" value="1"/>
</dbReference>
<comment type="caution">
    <text evidence="1">The sequence shown here is derived from an EMBL/GenBank/DDBJ whole genome shotgun (WGS) entry which is preliminary data.</text>
</comment>
<protein>
    <submittedName>
        <fullName evidence="1">SRPBCC family protein</fullName>
    </submittedName>
</protein>
<gene>
    <name evidence="1" type="ORF">EFL95_08830</name>
</gene>
<organism evidence="1 2">
    <name type="scientific">Nocardioides marmorisolisilvae</name>
    <dbReference type="NCBI Taxonomy" id="1542737"/>
    <lineage>
        <taxon>Bacteria</taxon>
        <taxon>Bacillati</taxon>
        <taxon>Actinomycetota</taxon>
        <taxon>Actinomycetes</taxon>
        <taxon>Propionibacteriales</taxon>
        <taxon>Nocardioidaceae</taxon>
        <taxon>Nocardioides</taxon>
    </lineage>
</organism>
<dbReference type="Pfam" id="PF10604">
    <property type="entry name" value="Polyketide_cyc2"/>
    <property type="match status" value="1"/>
</dbReference>